<dbReference type="GO" id="GO:0005886">
    <property type="term" value="C:plasma membrane"/>
    <property type="evidence" value="ECO:0007669"/>
    <property type="project" value="TreeGrafter"/>
</dbReference>
<dbReference type="EMBL" id="JADOGI010000131">
    <property type="protein sequence ID" value="MBF8190706.1"/>
    <property type="molecule type" value="Genomic_DNA"/>
</dbReference>
<dbReference type="Gene3D" id="1.50.10.10">
    <property type="match status" value="1"/>
</dbReference>
<sequence length="397" mass="44378">MKNSGEIKETSESSLINEAAASRLEAEVEDTLKKTAGHMAQAAEYARTDRLWPAQELVFTTNPLSLAYGACGPALFLRFSGALLEFPDDISVWMKNRRISVDDYPPGLYIGLAGIASTFHEVGMPEEAEEAMDVLYQSPLLYEESNVFLGAAGWGIASLHLYSQTEKQNYLDWAVRCGEHILQAAQQEGETCFWPCNSDGRIHYGFGYGASGIGLFLLYLYRATDRADFCNAAIQALEYDLANRFESDVGWLWSRFEGDNLVRPYWMQGSAGVGSVAIRFFRFLGIDKYLSVAQRIADDAFIKYTVNPGLFSGLTGIAEFMLDMFRFTGHEEYRGRALDMADTILRFKIDRPDGVAWPDRWLRQISYDYSSGGSGIGLFFSRLVSLHDRPLLDLGGS</sequence>
<protein>
    <submittedName>
        <fullName evidence="1">Lanthionine synthetase C family protein</fullName>
    </submittedName>
</protein>
<dbReference type="RefSeq" id="WP_195899622.1">
    <property type="nucleotide sequence ID" value="NZ_JADOGI010000131.1"/>
</dbReference>
<gene>
    <name evidence="1" type="ORF">ITP53_34350</name>
</gene>
<dbReference type="GO" id="GO:0005975">
    <property type="term" value="P:carbohydrate metabolic process"/>
    <property type="evidence" value="ECO:0007669"/>
    <property type="project" value="InterPro"/>
</dbReference>
<evidence type="ECO:0000313" key="2">
    <source>
        <dbReference type="Proteomes" id="UP000605361"/>
    </source>
</evidence>
<proteinExistence type="predicted"/>
<dbReference type="AlphaFoldDB" id="A0A931ADD3"/>
<evidence type="ECO:0000313" key="1">
    <source>
        <dbReference type="EMBL" id="MBF8190706.1"/>
    </source>
</evidence>
<accession>A0A931ADD3</accession>
<comment type="caution">
    <text evidence="1">The sequence shown here is derived from an EMBL/GenBank/DDBJ whole genome shotgun (WGS) entry which is preliminary data.</text>
</comment>
<dbReference type="PANTHER" id="PTHR12736:SF7">
    <property type="entry name" value="LANC-LIKE PROTEIN 3"/>
    <property type="match status" value="1"/>
</dbReference>
<reference evidence="1" key="1">
    <citation type="submission" date="2020-11" db="EMBL/GenBank/DDBJ databases">
        <title>Whole-genome analyses of Nonomuraea sp. K274.</title>
        <authorList>
            <person name="Veyisoglu A."/>
        </authorList>
    </citation>
    <scope>NUCLEOTIDE SEQUENCE</scope>
    <source>
        <strain evidence="1">K274</strain>
    </source>
</reference>
<dbReference type="PANTHER" id="PTHR12736">
    <property type="entry name" value="LANC-LIKE PROTEIN"/>
    <property type="match status" value="1"/>
</dbReference>
<organism evidence="1 2">
    <name type="scientific">Nonomuraea cypriaca</name>
    <dbReference type="NCBI Taxonomy" id="1187855"/>
    <lineage>
        <taxon>Bacteria</taxon>
        <taxon>Bacillati</taxon>
        <taxon>Actinomycetota</taxon>
        <taxon>Actinomycetes</taxon>
        <taxon>Streptosporangiales</taxon>
        <taxon>Streptosporangiaceae</taxon>
        <taxon>Nonomuraea</taxon>
    </lineage>
</organism>
<dbReference type="CDD" id="cd04791">
    <property type="entry name" value="LanC_SerThrkinase"/>
    <property type="match status" value="1"/>
</dbReference>
<dbReference type="SMART" id="SM01260">
    <property type="entry name" value="LANC_like"/>
    <property type="match status" value="1"/>
</dbReference>
<dbReference type="Proteomes" id="UP000605361">
    <property type="component" value="Unassembled WGS sequence"/>
</dbReference>
<name>A0A931ADD3_9ACTN</name>
<dbReference type="GO" id="GO:0031179">
    <property type="term" value="P:peptide modification"/>
    <property type="evidence" value="ECO:0007669"/>
    <property type="project" value="InterPro"/>
</dbReference>
<dbReference type="InterPro" id="IPR007822">
    <property type="entry name" value="LANC-like"/>
</dbReference>
<keyword evidence="2" id="KW-1185">Reference proteome</keyword>
<dbReference type="Pfam" id="PF05147">
    <property type="entry name" value="LANC_like"/>
    <property type="match status" value="1"/>
</dbReference>
<dbReference type="InterPro" id="IPR012341">
    <property type="entry name" value="6hp_glycosidase-like_sf"/>
</dbReference>
<dbReference type="InterPro" id="IPR058053">
    <property type="entry name" value="RamC_C"/>
</dbReference>
<dbReference type="PRINTS" id="PR01950">
    <property type="entry name" value="LANCSUPER"/>
</dbReference>
<dbReference type="SUPFAM" id="SSF158745">
    <property type="entry name" value="LanC-like"/>
    <property type="match status" value="1"/>
</dbReference>